<protein>
    <submittedName>
        <fullName evidence="1">Uncharacterized protein</fullName>
    </submittedName>
</protein>
<evidence type="ECO:0000313" key="1">
    <source>
        <dbReference type="EMBL" id="KAH3839210.1"/>
    </source>
</evidence>
<accession>A0A9D4KG08</accession>
<dbReference type="AlphaFoldDB" id="A0A9D4KG08"/>
<dbReference type="PROSITE" id="PS51257">
    <property type="entry name" value="PROKAR_LIPOPROTEIN"/>
    <property type="match status" value="1"/>
</dbReference>
<evidence type="ECO:0000313" key="2">
    <source>
        <dbReference type="Proteomes" id="UP000828390"/>
    </source>
</evidence>
<keyword evidence="2" id="KW-1185">Reference proteome</keyword>
<sequence length="58" mass="6439">MSYLRAHLMRLPSLYGGEVSMCYPLYASSSAAACWVQRKKINKKDQHKGGGLTDPGYC</sequence>
<reference evidence="1" key="1">
    <citation type="journal article" date="2019" name="bioRxiv">
        <title>The Genome of the Zebra Mussel, Dreissena polymorpha: A Resource for Invasive Species Research.</title>
        <authorList>
            <person name="McCartney M.A."/>
            <person name="Auch B."/>
            <person name="Kono T."/>
            <person name="Mallez S."/>
            <person name="Zhang Y."/>
            <person name="Obille A."/>
            <person name="Becker A."/>
            <person name="Abrahante J.E."/>
            <person name="Garbe J."/>
            <person name="Badalamenti J.P."/>
            <person name="Herman A."/>
            <person name="Mangelson H."/>
            <person name="Liachko I."/>
            <person name="Sullivan S."/>
            <person name="Sone E.D."/>
            <person name="Koren S."/>
            <person name="Silverstein K.A.T."/>
            <person name="Beckman K.B."/>
            <person name="Gohl D.M."/>
        </authorList>
    </citation>
    <scope>NUCLEOTIDE SEQUENCE</scope>
    <source>
        <strain evidence="1">Duluth1</strain>
        <tissue evidence="1">Whole animal</tissue>
    </source>
</reference>
<organism evidence="1 2">
    <name type="scientific">Dreissena polymorpha</name>
    <name type="common">Zebra mussel</name>
    <name type="synonym">Mytilus polymorpha</name>
    <dbReference type="NCBI Taxonomy" id="45954"/>
    <lineage>
        <taxon>Eukaryota</taxon>
        <taxon>Metazoa</taxon>
        <taxon>Spiralia</taxon>
        <taxon>Lophotrochozoa</taxon>
        <taxon>Mollusca</taxon>
        <taxon>Bivalvia</taxon>
        <taxon>Autobranchia</taxon>
        <taxon>Heteroconchia</taxon>
        <taxon>Euheterodonta</taxon>
        <taxon>Imparidentia</taxon>
        <taxon>Neoheterodontei</taxon>
        <taxon>Myida</taxon>
        <taxon>Dreissenoidea</taxon>
        <taxon>Dreissenidae</taxon>
        <taxon>Dreissena</taxon>
    </lineage>
</organism>
<name>A0A9D4KG08_DREPO</name>
<comment type="caution">
    <text evidence="1">The sequence shown here is derived from an EMBL/GenBank/DDBJ whole genome shotgun (WGS) entry which is preliminary data.</text>
</comment>
<gene>
    <name evidence="1" type="ORF">DPMN_112635</name>
</gene>
<proteinExistence type="predicted"/>
<dbReference type="EMBL" id="JAIWYP010000004">
    <property type="protein sequence ID" value="KAH3839210.1"/>
    <property type="molecule type" value="Genomic_DNA"/>
</dbReference>
<dbReference type="Proteomes" id="UP000828390">
    <property type="component" value="Unassembled WGS sequence"/>
</dbReference>
<reference evidence="1" key="2">
    <citation type="submission" date="2020-11" db="EMBL/GenBank/DDBJ databases">
        <authorList>
            <person name="McCartney M.A."/>
            <person name="Auch B."/>
            <person name="Kono T."/>
            <person name="Mallez S."/>
            <person name="Becker A."/>
            <person name="Gohl D.M."/>
            <person name="Silverstein K.A.T."/>
            <person name="Koren S."/>
            <person name="Bechman K.B."/>
            <person name="Herman A."/>
            <person name="Abrahante J.E."/>
            <person name="Garbe J."/>
        </authorList>
    </citation>
    <scope>NUCLEOTIDE SEQUENCE</scope>
    <source>
        <strain evidence="1">Duluth1</strain>
        <tissue evidence="1">Whole animal</tissue>
    </source>
</reference>